<dbReference type="EMBL" id="JAUSZI010000002">
    <property type="protein sequence ID" value="MDQ1032312.1"/>
    <property type="molecule type" value="Genomic_DNA"/>
</dbReference>
<evidence type="ECO:0000313" key="3">
    <source>
        <dbReference type="Proteomes" id="UP001230328"/>
    </source>
</evidence>
<feature type="region of interest" description="Disordered" evidence="1">
    <location>
        <begin position="1"/>
        <end position="20"/>
    </location>
</feature>
<sequence>MEWLPVSSPADSDSSHGLHAGARMIHGMSTTHRRAPVAPKRSAAEVNEEIRALWLRSGGTLSGEQRRVYQRLVLEWAAASPRTHSHTDSAHSRTDSSKAA</sequence>
<protein>
    <submittedName>
        <fullName evidence="2">Uncharacterized protein</fullName>
    </submittedName>
</protein>
<organism evidence="2 3">
    <name type="scientific">Streptomyces umbrinus</name>
    <dbReference type="NCBI Taxonomy" id="67370"/>
    <lineage>
        <taxon>Bacteria</taxon>
        <taxon>Bacillati</taxon>
        <taxon>Actinomycetota</taxon>
        <taxon>Actinomycetes</taxon>
        <taxon>Kitasatosporales</taxon>
        <taxon>Streptomycetaceae</taxon>
        <taxon>Streptomyces</taxon>
        <taxon>Streptomyces phaeochromogenes group</taxon>
    </lineage>
</organism>
<feature type="compositionally biased region" description="Basic and acidic residues" evidence="1">
    <location>
        <begin position="85"/>
        <end position="100"/>
    </location>
</feature>
<keyword evidence="3" id="KW-1185">Reference proteome</keyword>
<comment type="caution">
    <text evidence="2">The sequence shown here is derived from an EMBL/GenBank/DDBJ whole genome shotgun (WGS) entry which is preliminary data.</text>
</comment>
<reference evidence="2 3" key="1">
    <citation type="submission" date="2023-07" db="EMBL/GenBank/DDBJ databases">
        <title>Comparative genomics of wheat-associated soil bacteria to identify genetic determinants of phenazine resistance.</title>
        <authorList>
            <person name="Mouncey N."/>
        </authorList>
    </citation>
    <scope>NUCLEOTIDE SEQUENCE [LARGE SCALE GENOMIC DNA]</scope>
    <source>
        <strain evidence="2 3">V2I4</strain>
    </source>
</reference>
<evidence type="ECO:0000313" key="2">
    <source>
        <dbReference type="EMBL" id="MDQ1032312.1"/>
    </source>
</evidence>
<feature type="region of interest" description="Disordered" evidence="1">
    <location>
        <begin position="79"/>
        <end position="100"/>
    </location>
</feature>
<proteinExistence type="predicted"/>
<accession>A0ABU0T923</accession>
<gene>
    <name evidence="2" type="ORF">QF035_009894</name>
</gene>
<dbReference type="Proteomes" id="UP001230328">
    <property type="component" value="Unassembled WGS sequence"/>
</dbReference>
<name>A0ABU0T923_9ACTN</name>
<evidence type="ECO:0000256" key="1">
    <source>
        <dbReference type="SAM" id="MobiDB-lite"/>
    </source>
</evidence>